<keyword evidence="3" id="KW-1185">Reference proteome</keyword>
<sequence>MQARGFNKCSKNENNSYQRARRTDAEPITFKDIFLVVIGSLLLFNTG</sequence>
<dbReference type="EMBL" id="AAXG02000047">
    <property type="protein sequence ID" value="EDM97868.1"/>
    <property type="molecule type" value="Genomic_DNA"/>
</dbReference>
<gene>
    <name evidence="2" type="ORF">BACCAP_04343</name>
</gene>
<proteinExistence type="predicted"/>
<organism evidence="2 3">
    <name type="scientific">Pseudoflavonifractor capillosus ATCC 29799</name>
    <dbReference type="NCBI Taxonomy" id="411467"/>
    <lineage>
        <taxon>Bacteria</taxon>
        <taxon>Bacillati</taxon>
        <taxon>Bacillota</taxon>
        <taxon>Clostridia</taxon>
        <taxon>Eubacteriales</taxon>
        <taxon>Oscillospiraceae</taxon>
        <taxon>Pseudoflavonifractor</taxon>
    </lineage>
</organism>
<dbReference type="AlphaFoldDB" id="A6P1H6"/>
<reference evidence="2 3" key="2">
    <citation type="submission" date="2007-06" db="EMBL/GenBank/DDBJ databases">
        <title>Draft genome sequence of Pseudoflavonifractor capillosus ATCC 29799.</title>
        <authorList>
            <person name="Sudarsanam P."/>
            <person name="Ley R."/>
            <person name="Guruge J."/>
            <person name="Turnbaugh P.J."/>
            <person name="Mahowald M."/>
            <person name="Liep D."/>
            <person name="Gordon J."/>
        </authorList>
    </citation>
    <scope>NUCLEOTIDE SEQUENCE [LARGE SCALE GENOMIC DNA]</scope>
    <source>
        <strain evidence="2 3">ATCC 29799</strain>
    </source>
</reference>
<reference evidence="2 3" key="1">
    <citation type="submission" date="2007-04" db="EMBL/GenBank/DDBJ databases">
        <authorList>
            <person name="Fulton L."/>
            <person name="Clifton S."/>
            <person name="Fulton B."/>
            <person name="Xu J."/>
            <person name="Minx P."/>
            <person name="Pepin K.H."/>
            <person name="Johnson M."/>
            <person name="Thiruvilangam P."/>
            <person name="Bhonagiri V."/>
            <person name="Nash W.E."/>
            <person name="Mardis E.R."/>
            <person name="Wilson R.K."/>
        </authorList>
    </citation>
    <scope>NUCLEOTIDE SEQUENCE [LARGE SCALE GENOMIC DNA]</scope>
    <source>
        <strain evidence="2 3">ATCC 29799</strain>
    </source>
</reference>
<dbReference type="Proteomes" id="UP000003639">
    <property type="component" value="Unassembled WGS sequence"/>
</dbReference>
<comment type="caution">
    <text evidence="2">The sequence shown here is derived from an EMBL/GenBank/DDBJ whole genome shotgun (WGS) entry which is preliminary data.</text>
</comment>
<accession>A6P1H6</accession>
<dbReference type="STRING" id="411467.BACCAP_04343"/>
<evidence type="ECO:0000256" key="1">
    <source>
        <dbReference type="SAM" id="MobiDB-lite"/>
    </source>
</evidence>
<evidence type="ECO:0000313" key="2">
    <source>
        <dbReference type="EMBL" id="EDM97868.1"/>
    </source>
</evidence>
<name>A6P1H6_9FIRM</name>
<feature type="region of interest" description="Disordered" evidence="1">
    <location>
        <begin position="1"/>
        <end position="21"/>
    </location>
</feature>
<evidence type="ECO:0000313" key="3">
    <source>
        <dbReference type="Proteomes" id="UP000003639"/>
    </source>
</evidence>
<protein>
    <submittedName>
        <fullName evidence="2">Uncharacterized protein</fullName>
    </submittedName>
</protein>